<accession>A0ABV6NYC2</accession>
<evidence type="ECO:0000256" key="1">
    <source>
        <dbReference type="SAM" id="MobiDB-lite"/>
    </source>
</evidence>
<feature type="region of interest" description="Disordered" evidence="1">
    <location>
        <begin position="125"/>
        <end position="159"/>
    </location>
</feature>
<organism evidence="3 4">
    <name type="scientific">Plantactinospora siamensis</name>
    <dbReference type="NCBI Taxonomy" id="555372"/>
    <lineage>
        <taxon>Bacteria</taxon>
        <taxon>Bacillati</taxon>
        <taxon>Actinomycetota</taxon>
        <taxon>Actinomycetes</taxon>
        <taxon>Micromonosporales</taxon>
        <taxon>Micromonosporaceae</taxon>
        <taxon>Plantactinospora</taxon>
    </lineage>
</organism>
<reference evidence="3 4" key="1">
    <citation type="submission" date="2024-09" db="EMBL/GenBank/DDBJ databases">
        <authorList>
            <person name="Sun Q."/>
            <person name="Mori K."/>
        </authorList>
    </citation>
    <scope>NUCLEOTIDE SEQUENCE [LARGE SCALE GENOMIC DNA]</scope>
    <source>
        <strain evidence="3 4">TBRC 2205</strain>
    </source>
</reference>
<keyword evidence="4" id="KW-1185">Reference proteome</keyword>
<sequence length="159" mass="17970">MTRPDRLESVIEAQIRRAQERGEFDNLPGAGKPIPRTDSPDDDLWWVKDWVRREGLPAESLLPTSLRLARQVERLPDELDRLADEPAVRAAVTELNDEIAAWLRTPWGPPVALRPVEVEVAVSEWRARRTPPPPADPAGAADPGARTPRRRWNPFARRG</sequence>
<dbReference type="InterPro" id="IPR018961">
    <property type="entry name" value="DnaJ_homolog_subfam-C_membr-28"/>
</dbReference>
<evidence type="ECO:0000313" key="4">
    <source>
        <dbReference type="Proteomes" id="UP001589894"/>
    </source>
</evidence>
<feature type="compositionally biased region" description="Basic residues" evidence="1">
    <location>
        <begin position="147"/>
        <end position="159"/>
    </location>
</feature>
<dbReference type="EMBL" id="JBHLUE010000012">
    <property type="protein sequence ID" value="MFC0565782.1"/>
    <property type="molecule type" value="Genomic_DNA"/>
</dbReference>
<protein>
    <submittedName>
        <fullName evidence="3">DUF1992 domain-containing protein</fullName>
    </submittedName>
</protein>
<name>A0ABV6NYC2_9ACTN</name>
<feature type="compositionally biased region" description="Low complexity" evidence="1">
    <location>
        <begin position="137"/>
        <end position="146"/>
    </location>
</feature>
<proteinExistence type="predicted"/>
<dbReference type="Proteomes" id="UP001589894">
    <property type="component" value="Unassembled WGS sequence"/>
</dbReference>
<feature type="domain" description="DnaJ homologue subfamily C member 28 conserved" evidence="2">
    <location>
        <begin position="11"/>
        <end position="79"/>
    </location>
</feature>
<gene>
    <name evidence="3" type="ORF">ACFFHU_16785</name>
</gene>
<dbReference type="RefSeq" id="WP_377339968.1">
    <property type="nucleotide sequence ID" value="NZ_JBHLUE010000012.1"/>
</dbReference>
<comment type="caution">
    <text evidence="3">The sequence shown here is derived from an EMBL/GenBank/DDBJ whole genome shotgun (WGS) entry which is preliminary data.</text>
</comment>
<evidence type="ECO:0000313" key="3">
    <source>
        <dbReference type="EMBL" id="MFC0565782.1"/>
    </source>
</evidence>
<evidence type="ECO:0000259" key="2">
    <source>
        <dbReference type="Pfam" id="PF09350"/>
    </source>
</evidence>
<dbReference type="Pfam" id="PF09350">
    <property type="entry name" value="DJC28_CD"/>
    <property type="match status" value="1"/>
</dbReference>